<gene>
    <name evidence="4" type="ORF">OC846_001717</name>
</gene>
<feature type="region of interest" description="Disordered" evidence="3">
    <location>
        <begin position="1"/>
        <end position="175"/>
    </location>
</feature>
<dbReference type="InterPro" id="IPR016848">
    <property type="entry name" value="RNase_P/MRP_Rpp29-subunit"/>
</dbReference>
<feature type="compositionally biased region" description="Low complexity" evidence="3">
    <location>
        <begin position="41"/>
        <end position="56"/>
    </location>
</feature>
<dbReference type="GO" id="GO:0006364">
    <property type="term" value="P:rRNA processing"/>
    <property type="evidence" value="ECO:0007669"/>
    <property type="project" value="TreeGrafter"/>
</dbReference>
<dbReference type="PANTHER" id="PTHR13348:SF0">
    <property type="entry name" value="RIBONUCLEASE P PROTEIN SUBUNIT P29"/>
    <property type="match status" value="1"/>
</dbReference>
<comment type="subcellular location">
    <subcellularLocation>
        <location evidence="1">Nucleus</location>
    </subcellularLocation>
</comment>
<dbReference type="InterPro" id="IPR036980">
    <property type="entry name" value="RNase_P/MRP_Rpp29_sf"/>
</dbReference>
<organism evidence="4 5">
    <name type="scientific">Tilletia horrida</name>
    <dbReference type="NCBI Taxonomy" id="155126"/>
    <lineage>
        <taxon>Eukaryota</taxon>
        <taxon>Fungi</taxon>
        <taxon>Dikarya</taxon>
        <taxon>Basidiomycota</taxon>
        <taxon>Ustilaginomycotina</taxon>
        <taxon>Exobasidiomycetes</taxon>
        <taxon>Tilletiales</taxon>
        <taxon>Tilletiaceae</taxon>
        <taxon>Tilletia</taxon>
    </lineage>
</organism>
<dbReference type="GO" id="GO:0005634">
    <property type="term" value="C:nucleus"/>
    <property type="evidence" value="ECO:0007669"/>
    <property type="project" value="UniProtKB-SubCell"/>
</dbReference>
<protein>
    <submittedName>
        <fullName evidence="4">Uncharacterized protein</fullName>
    </submittedName>
</protein>
<evidence type="ECO:0000313" key="4">
    <source>
        <dbReference type="EMBL" id="KAK0555457.1"/>
    </source>
</evidence>
<comment type="caution">
    <text evidence="4">The sequence shown here is derived from an EMBL/GenBank/DDBJ whole genome shotgun (WGS) entry which is preliminary data.</text>
</comment>
<dbReference type="PANTHER" id="PTHR13348">
    <property type="entry name" value="RIBONUCLEASE P SUBUNIT P29"/>
    <property type="match status" value="1"/>
</dbReference>
<feature type="compositionally biased region" description="Basic and acidic residues" evidence="3">
    <location>
        <begin position="78"/>
        <end position="89"/>
    </location>
</feature>
<dbReference type="Gene3D" id="2.30.30.210">
    <property type="entry name" value="Ribonuclease P/MRP, subunit p29"/>
    <property type="match status" value="1"/>
</dbReference>
<dbReference type="GO" id="GO:0030677">
    <property type="term" value="C:ribonuclease P complex"/>
    <property type="evidence" value="ECO:0007669"/>
    <property type="project" value="InterPro"/>
</dbReference>
<proteinExistence type="inferred from homology"/>
<dbReference type="EMBL" id="JAPDMZ010000027">
    <property type="protein sequence ID" value="KAK0555457.1"/>
    <property type="molecule type" value="Genomic_DNA"/>
</dbReference>
<dbReference type="InterPro" id="IPR023534">
    <property type="entry name" value="Rof/RNase_P-like"/>
</dbReference>
<name>A0AAN6JZM5_9BASI</name>
<feature type="region of interest" description="Disordered" evidence="3">
    <location>
        <begin position="290"/>
        <end position="329"/>
    </location>
</feature>
<dbReference type="GO" id="GO:0001682">
    <property type="term" value="P:tRNA 5'-leader removal"/>
    <property type="evidence" value="ECO:0007669"/>
    <property type="project" value="InterPro"/>
</dbReference>
<dbReference type="Proteomes" id="UP001176517">
    <property type="component" value="Unassembled WGS sequence"/>
</dbReference>
<evidence type="ECO:0000256" key="3">
    <source>
        <dbReference type="SAM" id="MobiDB-lite"/>
    </source>
</evidence>
<keyword evidence="5" id="KW-1185">Reference proteome</keyword>
<dbReference type="SUPFAM" id="SSF101744">
    <property type="entry name" value="Rof/RNase P subunit-like"/>
    <property type="match status" value="1"/>
</dbReference>
<sequence>MSFSKSASAAVTLGGPDGSASPSSSSSTLNASQRLLAEVLAPSSSSAAAAPAGISSSRKRRKLSHRRPDDSTITGLDKAAEAEEAEARLNSHLKRVGDGTVLVLTNPARPRKLPDPESALGKQLRKRDKRVVQRAQKEARVTSARDAKGKGREEPKEASGEGKAGQDTAPGPLSRKEKKRLGFMDLHPQLTYASLLPLASLWQTYVQQLIGLRQSSGSEIGAINPNGFKSIFGPPDGHSSWTVRQSALSAMQSTLSRADLTGAQVRDPARVGLSGLVARESENTFLIAPEPAPADSTAALTTEAQESQALRQRRSARSLGQGKGRKAPQQLKLKVVPKHNTVFEVTIPVPPFPASITNHLPAGHADSLPTALTVPLYGNQMTQSFPTRATKKYKAKKSIDF</sequence>
<dbReference type="Pfam" id="PF01868">
    <property type="entry name" value="RNase_P-MRP_p29"/>
    <property type="match status" value="1"/>
</dbReference>
<evidence type="ECO:0000256" key="1">
    <source>
        <dbReference type="ARBA" id="ARBA00004123"/>
    </source>
</evidence>
<evidence type="ECO:0000256" key="2">
    <source>
        <dbReference type="ARBA" id="ARBA00006181"/>
    </source>
</evidence>
<dbReference type="InterPro" id="IPR002730">
    <property type="entry name" value="Rpp29/RNP1"/>
</dbReference>
<feature type="compositionally biased region" description="Basic and acidic residues" evidence="3">
    <location>
        <begin position="135"/>
        <end position="160"/>
    </location>
</feature>
<dbReference type="GO" id="GO:0033204">
    <property type="term" value="F:ribonuclease P RNA binding"/>
    <property type="evidence" value="ECO:0007669"/>
    <property type="project" value="InterPro"/>
</dbReference>
<accession>A0AAN6JZM5</accession>
<dbReference type="AlphaFoldDB" id="A0AAN6JZM5"/>
<evidence type="ECO:0000313" key="5">
    <source>
        <dbReference type="Proteomes" id="UP001176517"/>
    </source>
</evidence>
<comment type="similarity">
    <text evidence="2">Belongs to the eukaryotic/archaeal RNase P protein component 1 family.</text>
</comment>
<reference evidence="4" key="1">
    <citation type="journal article" date="2023" name="PhytoFront">
        <title>Draft Genome Resources of Seven Strains of Tilletia horrida, Causal Agent of Kernel Smut of Rice.</title>
        <authorList>
            <person name="Khanal S."/>
            <person name="Antony Babu S."/>
            <person name="Zhou X.G."/>
        </authorList>
    </citation>
    <scope>NUCLEOTIDE SEQUENCE</scope>
    <source>
        <strain evidence="4">TX6</strain>
    </source>
</reference>
<dbReference type="GO" id="GO:0000172">
    <property type="term" value="C:ribonuclease MRP complex"/>
    <property type="evidence" value="ECO:0007669"/>
    <property type="project" value="InterPro"/>
</dbReference>